<organism evidence="1 2">
    <name type="scientific">Roseimaritima multifibrata</name>
    <dbReference type="NCBI Taxonomy" id="1930274"/>
    <lineage>
        <taxon>Bacteria</taxon>
        <taxon>Pseudomonadati</taxon>
        <taxon>Planctomycetota</taxon>
        <taxon>Planctomycetia</taxon>
        <taxon>Pirellulales</taxon>
        <taxon>Pirellulaceae</taxon>
        <taxon>Roseimaritima</taxon>
    </lineage>
</organism>
<protein>
    <recommendedName>
        <fullName evidence="3">Tetratricopeptide repeat protein</fullName>
    </recommendedName>
</protein>
<keyword evidence="2" id="KW-1185">Reference proteome</keyword>
<accession>A0A517MKD3</accession>
<proteinExistence type="predicted"/>
<sequence>MTVAPVNGGIMGLSNKPMGKVLANPASPPFAAAASMTRPSASEPVSVLAGRGSVVPLWAAGMLLVALGGIAGCAVTRDPMNEGRQAFFQGDLETAQSHFVSVADDDRRWAAAANLDLAIAQLAAGEPAEAEHLLREARDAFDQQPKFNPLTETHALLTDDTKRTYSAAGYEQVMLRAMLSMCSLAKDGSDAESYAMQAQMRQTELAQQAEERGLKVQQAFQPVALAPYLRGVLRESTHHDYDDAAKAYQLVSLWQPSFSPAEGDFQRASEGLHCQPGNGVLYVFACVGRGPVLEEQVAQTTSDALRIASLAVDSASGQTALPRISSVPIPAVVIPASPAFGVGVRVNDRPVAATATLTDVAQLALAQSEAERPWTIARAVMRRVAKETAIKTTTNALNMDGQAAGIVAFAAGSVWESREKADLRCWGLLPREIQVARIELPAGAQKIDLQVLGSQALPIGPAATQHVVIRDGGNSYLLVFAPAEKIVAAVQQQSTY</sequence>
<name>A0A517MKD3_9BACT</name>
<dbReference type="EMBL" id="CP036262">
    <property type="protein sequence ID" value="QDS95351.1"/>
    <property type="molecule type" value="Genomic_DNA"/>
</dbReference>
<evidence type="ECO:0000313" key="2">
    <source>
        <dbReference type="Proteomes" id="UP000320672"/>
    </source>
</evidence>
<evidence type="ECO:0000313" key="1">
    <source>
        <dbReference type="EMBL" id="QDS95351.1"/>
    </source>
</evidence>
<evidence type="ECO:0008006" key="3">
    <source>
        <dbReference type="Google" id="ProtNLM"/>
    </source>
</evidence>
<dbReference type="Proteomes" id="UP000320672">
    <property type="component" value="Chromosome"/>
</dbReference>
<reference evidence="1 2" key="1">
    <citation type="submission" date="2019-02" db="EMBL/GenBank/DDBJ databases">
        <title>Deep-cultivation of Planctomycetes and their phenomic and genomic characterization uncovers novel biology.</title>
        <authorList>
            <person name="Wiegand S."/>
            <person name="Jogler M."/>
            <person name="Boedeker C."/>
            <person name="Pinto D."/>
            <person name="Vollmers J."/>
            <person name="Rivas-Marin E."/>
            <person name="Kohn T."/>
            <person name="Peeters S.H."/>
            <person name="Heuer A."/>
            <person name="Rast P."/>
            <person name="Oberbeckmann S."/>
            <person name="Bunk B."/>
            <person name="Jeske O."/>
            <person name="Meyerdierks A."/>
            <person name="Storesund J.E."/>
            <person name="Kallscheuer N."/>
            <person name="Luecker S."/>
            <person name="Lage O.M."/>
            <person name="Pohl T."/>
            <person name="Merkel B.J."/>
            <person name="Hornburger P."/>
            <person name="Mueller R.-W."/>
            <person name="Bruemmer F."/>
            <person name="Labrenz M."/>
            <person name="Spormann A.M."/>
            <person name="Op den Camp H."/>
            <person name="Overmann J."/>
            <person name="Amann R."/>
            <person name="Jetten M.S.M."/>
            <person name="Mascher T."/>
            <person name="Medema M.H."/>
            <person name="Devos D.P."/>
            <person name="Kaster A.-K."/>
            <person name="Ovreas L."/>
            <person name="Rohde M."/>
            <person name="Galperin M.Y."/>
            <person name="Jogler C."/>
        </authorList>
    </citation>
    <scope>NUCLEOTIDE SEQUENCE [LARGE SCALE GENOMIC DNA]</scope>
    <source>
        <strain evidence="1 2">FF011L</strain>
    </source>
</reference>
<dbReference type="Pfam" id="PF14559">
    <property type="entry name" value="TPR_19"/>
    <property type="match status" value="1"/>
</dbReference>
<dbReference type="KEGG" id="rml:FF011L_41450"/>
<dbReference type="AlphaFoldDB" id="A0A517MKD3"/>
<dbReference type="OrthoDB" id="9769023at2"/>
<gene>
    <name evidence="1" type="ORF">FF011L_41450</name>
</gene>